<dbReference type="PANTHER" id="PTHR43648:SF1">
    <property type="entry name" value="ELECTRON TRANSFER FLAVOPROTEIN BETA SUBUNIT LYSINE METHYLTRANSFERASE"/>
    <property type="match status" value="1"/>
</dbReference>
<evidence type="ECO:0000256" key="3">
    <source>
        <dbReference type="ARBA" id="ARBA00022603"/>
    </source>
</evidence>
<dbReference type="GO" id="GO:0032259">
    <property type="term" value="P:methylation"/>
    <property type="evidence" value="ECO:0007669"/>
    <property type="project" value="UniProtKB-KW"/>
</dbReference>
<comment type="catalytic activity">
    <reaction evidence="6">
        <text>L-lysyl-[protein] + 3 S-adenosyl-L-methionine = N(6),N(6),N(6)-trimethyl-L-lysyl-[protein] + 3 S-adenosyl-L-homocysteine + 3 H(+)</text>
        <dbReference type="Rhea" id="RHEA:54192"/>
        <dbReference type="Rhea" id="RHEA-COMP:9752"/>
        <dbReference type="Rhea" id="RHEA-COMP:13826"/>
        <dbReference type="ChEBI" id="CHEBI:15378"/>
        <dbReference type="ChEBI" id="CHEBI:29969"/>
        <dbReference type="ChEBI" id="CHEBI:57856"/>
        <dbReference type="ChEBI" id="CHEBI:59789"/>
        <dbReference type="ChEBI" id="CHEBI:61961"/>
    </reaction>
</comment>
<feature type="binding site" evidence="6">
    <location>
        <position position="202"/>
    </location>
    <ligand>
        <name>S-adenosyl-L-methionine</name>
        <dbReference type="ChEBI" id="CHEBI:59789"/>
    </ligand>
</feature>
<keyword evidence="7" id="KW-0687">Ribonucleoprotein</keyword>
<evidence type="ECO:0000313" key="7">
    <source>
        <dbReference type="EMBL" id="QIH23852.1"/>
    </source>
</evidence>
<feature type="binding site" evidence="6">
    <location>
        <position position="180"/>
    </location>
    <ligand>
        <name>S-adenosyl-L-methionine</name>
        <dbReference type="ChEBI" id="CHEBI:59789"/>
    </ligand>
</feature>
<dbReference type="PANTHER" id="PTHR43648">
    <property type="entry name" value="ELECTRON TRANSFER FLAVOPROTEIN BETA SUBUNIT LYSINE METHYLTRANSFERASE"/>
    <property type="match status" value="1"/>
</dbReference>
<gene>
    <name evidence="6 7" type="primary">prmA</name>
    <name evidence="7" type="ORF">G6Z83_03915</name>
</gene>
<comment type="subcellular location">
    <subcellularLocation>
        <location evidence="6">Cytoplasm</location>
    </subcellularLocation>
</comment>
<dbReference type="PIRSF" id="PIRSF000401">
    <property type="entry name" value="RPL11_MTase"/>
    <property type="match status" value="1"/>
</dbReference>
<dbReference type="EMBL" id="CP049228">
    <property type="protein sequence ID" value="QIH23852.1"/>
    <property type="molecule type" value="Genomic_DNA"/>
</dbReference>
<dbReference type="Pfam" id="PF06325">
    <property type="entry name" value="PrmA"/>
    <property type="match status" value="1"/>
</dbReference>
<dbReference type="Gene3D" id="3.40.50.150">
    <property type="entry name" value="Vaccinia Virus protein VP39"/>
    <property type="match status" value="1"/>
</dbReference>
<evidence type="ECO:0000256" key="1">
    <source>
        <dbReference type="ARBA" id="ARBA00009741"/>
    </source>
</evidence>
<dbReference type="EC" id="2.1.1.-" evidence="6"/>
<evidence type="ECO:0000256" key="2">
    <source>
        <dbReference type="ARBA" id="ARBA00022490"/>
    </source>
</evidence>
<dbReference type="HAMAP" id="MF_00735">
    <property type="entry name" value="Methyltr_PrmA"/>
    <property type="match status" value="1"/>
</dbReference>
<keyword evidence="7" id="KW-0689">Ribosomal protein</keyword>
<protein>
    <recommendedName>
        <fullName evidence="6">Ribosomal protein L11 methyltransferase</fullName>
        <shortName evidence="6">L11 Mtase</shortName>
        <ecNumber evidence="6">2.1.1.-</ecNumber>
    </recommendedName>
</protein>
<dbReference type="GO" id="GO:0008276">
    <property type="term" value="F:protein methyltransferase activity"/>
    <property type="evidence" value="ECO:0007669"/>
    <property type="project" value="UniProtKB-UniRule"/>
</dbReference>
<dbReference type="CDD" id="cd02440">
    <property type="entry name" value="AdoMet_MTases"/>
    <property type="match status" value="1"/>
</dbReference>
<evidence type="ECO:0000256" key="4">
    <source>
        <dbReference type="ARBA" id="ARBA00022679"/>
    </source>
</evidence>
<keyword evidence="4 6" id="KW-0808">Transferase</keyword>
<organism evidence="7 8">
    <name type="scientific">Lactobacillus iners</name>
    <dbReference type="NCBI Taxonomy" id="147802"/>
    <lineage>
        <taxon>Bacteria</taxon>
        <taxon>Bacillati</taxon>
        <taxon>Bacillota</taxon>
        <taxon>Bacilli</taxon>
        <taxon>Lactobacillales</taxon>
        <taxon>Lactobacillaceae</taxon>
        <taxon>Lactobacillus</taxon>
    </lineage>
</organism>
<comment type="similarity">
    <text evidence="1 6">Belongs to the methyltransferase superfamily. PrmA family.</text>
</comment>
<reference evidence="7 8" key="1">
    <citation type="submission" date="2020-02" db="EMBL/GenBank/DDBJ databases">
        <title>Complete genome sequences of six Lactobacillus iners strains isolated from the human vagina.</title>
        <authorList>
            <person name="France M.T."/>
            <person name="Rutt L."/>
            <person name="Narina S."/>
            <person name="Arbaugh S."/>
            <person name="Humphrys M.S."/>
            <person name="Ma B."/>
            <person name="Hayward M.R."/>
            <person name="Relman D."/>
            <person name="Kwon D.S."/>
            <person name="Ravel J."/>
        </authorList>
    </citation>
    <scope>NUCLEOTIDE SEQUENCE [LARGE SCALE GENOMIC DNA]</scope>
    <source>
        <strain evidence="7 8">C0210C1</strain>
    </source>
</reference>
<dbReference type="GO" id="GO:0005737">
    <property type="term" value="C:cytoplasm"/>
    <property type="evidence" value="ECO:0007669"/>
    <property type="project" value="UniProtKB-SubCell"/>
</dbReference>
<evidence type="ECO:0000313" key="8">
    <source>
        <dbReference type="Proteomes" id="UP000501676"/>
    </source>
</evidence>
<dbReference type="RefSeq" id="WP_006730184.1">
    <property type="nucleotide sequence ID" value="NZ_CP045664.1"/>
</dbReference>
<dbReference type="InterPro" id="IPR004498">
    <property type="entry name" value="Ribosomal_PrmA_MeTrfase"/>
</dbReference>
<dbReference type="GeneID" id="93221514"/>
<comment type="function">
    <text evidence="6">Methylates ribosomal protein L11.</text>
</comment>
<dbReference type="GO" id="GO:0005840">
    <property type="term" value="C:ribosome"/>
    <property type="evidence" value="ECO:0007669"/>
    <property type="project" value="UniProtKB-KW"/>
</dbReference>
<dbReference type="SUPFAM" id="SSF53335">
    <property type="entry name" value="S-adenosyl-L-methionine-dependent methyltransferases"/>
    <property type="match status" value="1"/>
</dbReference>
<evidence type="ECO:0000256" key="5">
    <source>
        <dbReference type="ARBA" id="ARBA00022691"/>
    </source>
</evidence>
<dbReference type="InterPro" id="IPR029063">
    <property type="entry name" value="SAM-dependent_MTases_sf"/>
</dbReference>
<dbReference type="Proteomes" id="UP000501676">
    <property type="component" value="Chromosome"/>
</dbReference>
<evidence type="ECO:0000256" key="6">
    <source>
        <dbReference type="HAMAP-Rule" id="MF_00735"/>
    </source>
</evidence>
<keyword evidence="5 6" id="KW-0949">S-adenosyl-L-methionine</keyword>
<keyword evidence="2 6" id="KW-0963">Cytoplasm</keyword>
<proteinExistence type="inferred from homology"/>
<feature type="binding site" evidence="6">
    <location>
        <position position="159"/>
    </location>
    <ligand>
        <name>S-adenosyl-L-methionine</name>
        <dbReference type="ChEBI" id="CHEBI:59789"/>
    </ligand>
</feature>
<dbReference type="AlphaFoldDB" id="A0A6G7B581"/>
<keyword evidence="3 6" id="KW-0489">Methyltransferase</keyword>
<dbReference type="InterPro" id="IPR050078">
    <property type="entry name" value="Ribosomal_L11_MeTrfase_PrmA"/>
</dbReference>
<accession>A0A6G7B581</accession>
<feature type="binding site" evidence="6">
    <location>
        <position position="244"/>
    </location>
    <ligand>
        <name>S-adenosyl-L-methionine</name>
        <dbReference type="ChEBI" id="CHEBI:59789"/>
    </ligand>
</feature>
<sequence>MQLNGVQIMCSSELEEPLTYFLQSDLAAKGIEVRRRSDFDDVLTANILAQDANEIPDDMELTAYFAIGIEISDIISQIKAKLLELKNYGFKTDNVEFKVIQVCDKMWQNQWEKFYHRVDFSRSLAIVPEWECPKPLNPHQIVIKMNPKQAFGTGTHITTQLMLMVMERVLLSEMSVLDVGTGSGILSIVASKFGASNVCATDISDDAIASAKKNLALNDIDNVELKQANLLTGVKGKYDLILANMLAEILYQLIPHLSDHLARNGSVIMSGIDCEQLSRIEKLLSENGFTVNLKIQEKRWFCILVSQKSN</sequence>
<name>A0A6G7B581_9LACO</name>